<dbReference type="eggNOG" id="COG0840">
    <property type="taxonomic scope" value="Bacteria"/>
</dbReference>
<evidence type="ECO:0000256" key="1">
    <source>
        <dbReference type="ARBA" id="ARBA00023224"/>
    </source>
</evidence>
<dbReference type="Pfam" id="PF00015">
    <property type="entry name" value="MCPsignal"/>
    <property type="match status" value="1"/>
</dbReference>
<sequence length="614" mass="66336">MGVVSLKGSWRYLGAALILQTAGFVLSIKGTIDIRNQGIMAATTLGWTVLWWVAASRREGGKRIDRPDMVSSESLPREVRTLEGVQEDMSTAAGDCVASLARVLEHTGSLSASAREGKALAARVEEELQGGAEEARNASAAVRRAAEQNALIEREAREDRELVQGVVEGVEGVDEAAGRVALSVEEIRRVSGDIAGTVDRIRNLAKQTHLLALNASIEAARAGDAGRGFSVVAEEVGKLASRSQAAAGSIGELAEAIGSMGEEAQSRIGEARRRVQEAQARTNRTRESIERVHGAVLQTLGDLEDAVLRSDQQAQGAERMTDLVGRMARGSLEQGERLVRVDATLRDQQGAVQTLGERLEILRREVASLVRGAGKAAGEGFLGRIRRRGALRVGLEDRNWGRFVFWEGGRPRGYEPALAEALAREAGVAAVFIPLPWGRGEGGSLSGILSGQPFDVCDVILSGITKLPERMAHVAFSRSYYPSGQRVAALREKGIDALADLEGRKVAVVRGESGEEEVRRRLPRCVSCPYDHWDRIPQALRSQEVDAAAVDAPLLLELCREDPAFALLEAPLTREHYGIALPPDVDGEGKEFVDRVLERVCPSLRREWLGEEGV</sequence>
<feature type="domain" description="Methyl-accepting transducer" evidence="5">
    <location>
        <begin position="99"/>
        <end position="328"/>
    </location>
</feature>
<dbReference type="InterPro" id="IPR001638">
    <property type="entry name" value="Solute-binding_3/MltF_N"/>
</dbReference>
<reference evidence="6 7" key="1">
    <citation type="journal article" date="2010" name="Stand. Genomic Sci.">
        <title>Non-contiguous finished genome sequence of Aminomonas paucivorans type strain (GLU-3).</title>
        <authorList>
            <person name="Pitluck S."/>
            <person name="Yasawong M."/>
            <person name="Held B."/>
            <person name="Lapidus A."/>
            <person name="Nolan M."/>
            <person name="Copeland A."/>
            <person name="Lucas S."/>
            <person name="Del Rio T.G."/>
            <person name="Tice H."/>
            <person name="Cheng J.F."/>
            <person name="Chertkov O."/>
            <person name="Goodwin L."/>
            <person name="Tapia R."/>
            <person name="Han C."/>
            <person name="Liolios K."/>
            <person name="Ivanova N."/>
            <person name="Mavromatis K."/>
            <person name="Ovchinnikova G."/>
            <person name="Pati A."/>
            <person name="Chen A."/>
            <person name="Palaniappan K."/>
            <person name="Land M."/>
            <person name="Hauser L."/>
            <person name="Chang Y.J."/>
            <person name="Jeffries C.D."/>
            <person name="Pukall R."/>
            <person name="Spring S."/>
            <person name="Rohde M."/>
            <person name="Sikorski J."/>
            <person name="Goker M."/>
            <person name="Woyke T."/>
            <person name="Bristow J."/>
            <person name="Eisen J.A."/>
            <person name="Markowitz V."/>
            <person name="Hugenholtz P."/>
            <person name="Kyrpides N.C."/>
            <person name="Klenk H.P."/>
        </authorList>
    </citation>
    <scope>NUCLEOTIDE SEQUENCE [LARGE SCALE GENOMIC DNA]</scope>
    <source>
        <strain evidence="6 7">DSM 12260</strain>
    </source>
</reference>
<keyword evidence="1 2" id="KW-0807">Transducer</keyword>
<keyword evidence="4" id="KW-1133">Transmembrane helix</keyword>
<gene>
    <name evidence="6" type="ORF">Apau_2336</name>
</gene>
<dbReference type="Pfam" id="PF00497">
    <property type="entry name" value="SBP_bac_3"/>
    <property type="match status" value="1"/>
</dbReference>
<dbReference type="GO" id="GO:0016020">
    <property type="term" value="C:membrane"/>
    <property type="evidence" value="ECO:0007669"/>
    <property type="project" value="InterPro"/>
</dbReference>
<evidence type="ECO:0000256" key="4">
    <source>
        <dbReference type="SAM" id="Phobius"/>
    </source>
</evidence>
<evidence type="ECO:0000313" key="7">
    <source>
        <dbReference type="Proteomes" id="UP000005096"/>
    </source>
</evidence>
<dbReference type="GO" id="GO:0007165">
    <property type="term" value="P:signal transduction"/>
    <property type="evidence" value="ECO:0007669"/>
    <property type="project" value="UniProtKB-KW"/>
</dbReference>
<dbReference type="InterPro" id="IPR004089">
    <property type="entry name" value="MCPsignal_dom"/>
</dbReference>
<dbReference type="PANTHER" id="PTHR32089:SF112">
    <property type="entry name" value="LYSOZYME-LIKE PROTEIN-RELATED"/>
    <property type="match status" value="1"/>
</dbReference>
<dbReference type="Gene3D" id="1.10.287.950">
    <property type="entry name" value="Methyl-accepting chemotaxis protein"/>
    <property type="match status" value="1"/>
</dbReference>
<protein>
    <submittedName>
        <fullName evidence="6">Methyl-accepting chemotaxis sensory transducer</fullName>
    </submittedName>
</protein>
<evidence type="ECO:0000256" key="2">
    <source>
        <dbReference type="PROSITE-ProRule" id="PRU00284"/>
    </source>
</evidence>
<dbReference type="PaxDb" id="584708-Apau_2336"/>
<keyword evidence="7" id="KW-1185">Reference proteome</keyword>
<feature type="transmembrane region" description="Helical" evidence="4">
    <location>
        <begin position="12"/>
        <end position="32"/>
    </location>
</feature>
<dbReference type="SMART" id="SM00283">
    <property type="entry name" value="MA"/>
    <property type="match status" value="1"/>
</dbReference>
<dbReference type="HOGENOM" id="CLU_440521_0_0_0"/>
<dbReference type="PANTHER" id="PTHR32089">
    <property type="entry name" value="METHYL-ACCEPTING CHEMOTAXIS PROTEIN MCPB"/>
    <property type="match status" value="1"/>
</dbReference>
<feature type="transmembrane region" description="Helical" evidence="4">
    <location>
        <begin position="38"/>
        <end position="55"/>
    </location>
</feature>
<dbReference type="Gene3D" id="3.40.190.10">
    <property type="entry name" value="Periplasmic binding protein-like II"/>
    <property type="match status" value="2"/>
</dbReference>
<evidence type="ECO:0000313" key="6">
    <source>
        <dbReference type="EMBL" id="EFQ24743.1"/>
    </source>
</evidence>
<keyword evidence="4" id="KW-0812">Transmembrane</keyword>
<feature type="coiled-coil region" evidence="3">
    <location>
        <begin position="261"/>
        <end position="288"/>
    </location>
</feature>
<evidence type="ECO:0000256" key="3">
    <source>
        <dbReference type="SAM" id="Coils"/>
    </source>
</evidence>
<dbReference type="PROSITE" id="PS50111">
    <property type="entry name" value="CHEMOTAXIS_TRANSDUC_2"/>
    <property type="match status" value="1"/>
</dbReference>
<dbReference type="STRING" id="584708.Apau_2336"/>
<organism evidence="6 7">
    <name type="scientific">Aminomonas paucivorans DSM 12260</name>
    <dbReference type="NCBI Taxonomy" id="584708"/>
    <lineage>
        <taxon>Bacteria</taxon>
        <taxon>Thermotogati</taxon>
        <taxon>Synergistota</taxon>
        <taxon>Synergistia</taxon>
        <taxon>Synergistales</taxon>
        <taxon>Synergistaceae</taxon>
        <taxon>Aminomonas</taxon>
    </lineage>
</organism>
<name>E3D070_9BACT</name>
<dbReference type="SMART" id="SM00062">
    <property type="entry name" value="PBPb"/>
    <property type="match status" value="1"/>
</dbReference>
<dbReference type="SUPFAM" id="SSF58104">
    <property type="entry name" value="Methyl-accepting chemotaxis protein (MCP) signaling domain"/>
    <property type="match status" value="1"/>
</dbReference>
<dbReference type="Proteomes" id="UP000005096">
    <property type="component" value="Chromosome"/>
</dbReference>
<evidence type="ECO:0000259" key="5">
    <source>
        <dbReference type="PROSITE" id="PS50111"/>
    </source>
</evidence>
<keyword evidence="4" id="KW-0472">Membrane</keyword>
<dbReference type="SUPFAM" id="SSF53850">
    <property type="entry name" value="Periplasmic binding protein-like II"/>
    <property type="match status" value="1"/>
</dbReference>
<dbReference type="AlphaFoldDB" id="E3D070"/>
<dbReference type="eggNOG" id="COG0834">
    <property type="taxonomic scope" value="Bacteria"/>
</dbReference>
<dbReference type="EMBL" id="CM001022">
    <property type="protein sequence ID" value="EFQ24743.1"/>
    <property type="molecule type" value="Genomic_DNA"/>
</dbReference>
<accession>E3D070</accession>
<keyword evidence="3" id="KW-0175">Coiled coil</keyword>
<proteinExistence type="predicted"/>